<dbReference type="EMBL" id="AGCM01000103">
    <property type="protein sequence ID" value="EHM53359.1"/>
    <property type="molecule type" value="Genomic_DNA"/>
</dbReference>
<gene>
    <name evidence="1" type="ORF">HMPREF9080_01780</name>
</gene>
<name>G9ZG77_9GAMM</name>
<dbReference type="AlphaFoldDB" id="G9ZG77"/>
<dbReference type="HOGENOM" id="CLU_3059772_0_0_6"/>
<protein>
    <submittedName>
        <fullName evidence="1">Uncharacterized protein</fullName>
    </submittedName>
</protein>
<dbReference type="STRING" id="797473.HMPREF9080_01780"/>
<reference evidence="1 2" key="1">
    <citation type="submission" date="2011-08" db="EMBL/GenBank/DDBJ databases">
        <authorList>
            <person name="Weinstock G."/>
            <person name="Sodergren E."/>
            <person name="Clifton S."/>
            <person name="Fulton L."/>
            <person name="Fulton B."/>
            <person name="Courtney L."/>
            <person name="Fronick C."/>
            <person name="Harrison M."/>
            <person name="Strong C."/>
            <person name="Farmer C."/>
            <person name="Delahaunty K."/>
            <person name="Markovic C."/>
            <person name="Hall O."/>
            <person name="Minx P."/>
            <person name="Tomlinson C."/>
            <person name="Mitreva M."/>
            <person name="Hou S."/>
            <person name="Chen J."/>
            <person name="Wollam A."/>
            <person name="Pepin K.H."/>
            <person name="Johnson M."/>
            <person name="Bhonagiri V."/>
            <person name="Zhang X."/>
            <person name="Suruliraj S."/>
            <person name="Warren W."/>
            <person name="Chinwalla A."/>
            <person name="Mardis E.R."/>
            <person name="Wilson R.K."/>
        </authorList>
    </citation>
    <scope>NUCLEOTIDE SEQUENCE [LARGE SCALE GENOMIC DNA]</scope>
    <source>
        <strain evidence="1 2">F0432</strain>
    </source>
</reference>
<dbReference type="Proteomes" id="UP000004750">
    <property type="component" value="Unassembled WGS sequence"/>
</dbReference>
<proteinExistence type="predicted"/>
<organism evidence="1 2">
    <name type="scientific">Cardiobacterium valvarum F0432</name>
    <dbReference type="NCBI Taxonomy" id="797473"/>
    <lineage>
        <taxon>Bacteria</taxon>
        <taxon>Pseudomonadati</taxon>
        <taxon>Pseudomonadota</taxon>
        <taxon>Gammaproteobacteria</taxon>
        <taxon>Cardiobacteriales</taxon>
        <taxon>Cardiobacteriaceae</taxon>
        <taxon>Cardiobacterium</taxon>
    </lineage>
</organism>
<evidence type="ECO:0000313" key="1">
    <source>
        <dbReference type="EMBL" id="EHM53359.1"/>
    </source>
</evidence>
<comment type="caution">
    <text evidence="1">The sequence shown here is derived from an EMBL/GenBank/DDBJ whole genome shotgun (WGS) entry which is preliminary data.</text>
</comment>
<sequence>MRALAVKAVNLVLALAVEKGAAKPLFYVGQMRYQSSVSPYGFSSISGLVYGLS</sequence>
<accession>G9ZG77</accession>
<evidence type="ECO:0000313" key="2">
    <source>
        <dbReference type="Proteomes" id="UP000004750"/>
    </source>
</evidence>